<dbReference type="Proteomes" id="UP000315750">
    <property type="component" value="Chromosome"/>
</dbReference>
<keyword evidence="5" id="KW-1185">Reference proteome</keyword>
<name>A0A518ASV8_9BACT</name>
<dbReference type="SUPFAM" id="SSF46565">
    <property type="entry name" value="Chaperone J-domain"/>
    <property type="match status" value="1"/>
</dbReference>
<proteinExistence type="predicted"/>
<dbReference type="GO" id="GO:0005737">
    <property type="term" value="C:cytoplasm"/>
    <property type="evidence" value="ECO:0007669"/>
    <property type="project" value="TreeGrafter"/>
</dbReference>
<dbReference type="Gene3D" id="2.60.260.20">
    <property type="entry name" value="Urease metallochaperone UreE, N-terminal domain"/>
    <property type="match status" value="2"/>
</dbReference>
<dbReference type="CDD" id="cd10747">
    <property type="entry name" value="DnaJ_C"/>
    <property type="match status" value="1"/>
</dbReference>
<dbReference type="InterPro" id="IPR018253">
    <property type="entry name" value="DnaJ_domain_CS"/>
</dbReference>
<evidence type="ECO:0000313" key="4">
    <source>
        <dbReference type="EMBL" id="QDU57813.1"/>
    </source>
</evidence>
<evidence type="ECO:0000313" key="5">
    <source>
        <dbReference type="Proteomes" id="UP000315750"/>
    </source>
</evidence>
<dbReference type="PROSITE" id="PS00636">
    <property type="entry name" value="DNAJ_1"/>
    <property type="match status" value="1"/>
</dbReference>
<dbReference type="PROSITE" id="PS50076">
    <property type="entry name" value="DNAJ_2"/>
    <property type="match status" value="1"/>
</dbReference>
<keyword evidence="1" id="KW-0143">Chaperone</keyword>
<evidence type="ECO:0000256" key="2">
    <source>
        <dbReference type="SAM" id="MobiDB-lite"/>
    </source>
</evidence>
<dbReference type="FunFam" id="2.60.260.20:FF:000013">
    <property type="entry name" value="DnaJ subfamily B member 11"/>
    <property type="match status" value="1"/>
</dbReference>
<dbReference type="SUPFAM" id="SSF49493">
    <property type="entry name" value="HSP40/DnaJ peptide-binding domain"/>
    <property type="match status" value="2"/>
</dbReference>
<accession>A0A518ASV8</accession>
<dbReference type="Pfam" id="PF00226">
    <property type="entry name" value="DnaJ"/>
    <property type="match status" value="1"/>
</dbReference>
<evidence type="ECO:0000256" key="1">
    <source>
        <dbReference type="ARBA" id="ARBA00023186"/>
    </source>
</evidence>
<protein>
    <submittedName>
        <fullName evidence="4">Curved DNA-binding protein</fullName>
    </submittedName>
</protein>
<dbReference type="SMART" id="SM00271">
    <property type="entry name" value="DnaJ"/>
    <property type="match status" value="1"/>
</dbReference>
<dbReference type="Pfam" id="PF01556">
    <property type="entry name" value="DnaJ_C"/>
    <property type="match status" value="1"/>
</dbReference>
<gene>
    <name evidence="4" type="primary">cbpA</name>
    <name evidence="4" type="ORF">Pan181_40360</name>
</gene>
<dbReference type="CDD" id="cd06257">
    <property type="entry name" value="DnaJ"/>
    <property type="match status" value="1"/>
</dbReference>
<dbReference type="InterPro" id="IPR008971">
    <property type="entry name" value="HSP40/DnaJ_pept-bd"/>
</dbReference>
<dbReference type="KEGG" id="amuc:Pan181_40360"/>
<organism evidence="4 5">
    <name type="scientific">Aeoliella mucimassa</name>
    <dbReference type="NCBI Taxonomy" id="2527972"/>
    <lineage>
        <taxon>Bacteria</taxon>
        <taxon>Pseudomonadati</taxon>
        <taxon>Planctomycetota</taxon>
        <taxon>Planctomycetia</taxon>
        <taxon>Pirellulales</taxon>
        <taxon>Lacipirellulaceae</taxon>
        <taxon>Aeoliella</taxon>
    </lineage>
</organism>
<dbReference type="GO" id="GO:0051082">
    <property type="term" value="F:unfolded protein binding"/>
    <property type="evidence" value="ECO:0007669"/>
    <property type="project" value="InterPro"/>
</dbReference>
<dbReference type="PANTHER" id="PTHR43096:SF52">
    <property type="entry name" value="DNAJ HOMOLOG 1, MITOCHONDRIAL-RELATED"/>
    <property type="match status" value="1"/>
</dbReference>
<dbReference type="PRINTS" id="PR00625">
    <property type="entry name" value="JDOMAIN"/>
</dbReference>
<dbReference type="Gene3D" id="1.10.287.110">
    <property type="entry name" value="DnaJ domain"/>
    <property type="match status" value="1"/>
</dbReference>
<dbReference type="PANTHER" id="PTHR43096">
    <property type="entry name" value="DNAJ HOMOLOG 1, MITOCHONDRIAL-RELATED"/>
    <property type="match status" value="1"/>
</dbReference>
<reference evidence="4 5" key="1">
    <citation type="submission" date="2019-02" db="EMBL/GenBank/DDBJ databases">
        <title>Deep-cultivation of Planctomycetes and their phenomic and genomic characterization uncovers novel biology.</title>
        <authorList>
            <person name="Wiegand S."/>
            <person name="Jogler M."/>
            <person name="Boedeker C."/>
            <person name="Pinto D."/>
            <person name="Vollmers J."/>
            <person name="Rivas-Marin E."/>
            <person name="Kohn T."/>
            <person name="Peeters S.H."/>
            <person name="Heuer A."/>
            <person name="Rast P."/>
            <person name="Oberbeckmann S."/>
            <person name="Bunk B."/>
            <person name="Jeske O."/>
            <person name="Meyerdierks A."/>
            <person name="Storesund J.E."/>
            <person name="Kallscheuer N."/>
            <person name="Luecker S."/>
            <person name="Lage O.M."/>
            <person name="Pohl T."/>
            <person name="Merkel B.J."/>
            <person name="Hornburger P."/>
            <person name="Mueller R.-W."/>
            <person name="Bruemmer F."/>
            <person name="Labrenz M."/>
            <person name="Spormann A.M."/>
            <person name="Op den Camp H."/>
            <person name="Overmann J."/>
            <person name="Amann R."/>
            <person name="Jetten M.S.M."/>
            <person name="Mascher T."/>
            <person name="Medema M.H."/>
            <person name="Devos D.P."/>
            <person name="Kaster A.-K."/>
            <person name="Ovreas L."/>
            <person name="Rohde M."/>
            <person name="Galperin M.Y."/>
            <person name="Jogler C."/>
        </authorList>
    </citation>
    <scope>NUCLEOTIDE SEQUENCE [LARGE SCALE GENOMIC DNA]</scope>
    <source>
        <strain evidence="4 5">Pan181</strain>
    </source>
</reference>
<dbReference type="GO" id="GO:0003677">
    <property type="term" value="F:DNA binding"/>
    <property type="evidence" value="ECO:0007669"/>
    <property type="project" value="UniProtKB-KW"/>
</dbReference>
<dbReference type="InterPro" id="IPR001623">
    <property type="entry name" value="DnaJ_domain"/>
</dbReference>
<feature type="domain" description="J" evidence="3">
    <location>
        <begin position="7"/>
        <end position="72"/>
    </location>
</feature>
<keyword evidence="4" id="KW-0238">DNA-binding</keyword>
<sequence length="320" mass="34610">MIGMAADPYQTLGVNRKATQEEINKAYRDLARKYHPDLHPDDESAKKKFQDVQAAFDILNDEKKRKMYDRYGAGFEQMGAGGAGPQGWPGSAARGGQYDFDFNELFGGGGGAPGMGGGFADLFRNFSRGAQGTAQPDVKRGQDLEYDLTIPFATAVKGGEASVSLRRGSTGKNETISVKIPAGIEDGKKIRLRGQGEPGHMGLPGDLLIKVRVAPHPYFKRSGKRLDIQLPVKLAEAVEGAKIDVPTPHGTVTISIPPGTSSGKKLRLRGQGVKPASGEPGDLYAEVQIILPDNMTEEERTKIAAIVQRDQRNPRADLRW</sequence>
<feature type="region of interest" description="Disordered" evidence="2">
    <location>
        <begin position="258"/>
        <end position="277"/>
    </location>
</feature>
<dbReference type="EMBL" id="CP036278">
    <property type="protein sequence ID" value="QDU57813.1"/>
    <property type="molecule type" value="Genomic_DNA"/>
</dbReference>
<dbReference type="AlphaFoldDB" id="A0A518ASV8"/>
<dbReference type="InterPro" id="IPR002939">
    <property type="entry name" value="DnaJ_C"/>
</dbReference>
<dbReference type="GO" id="GO:0042026">
    <property type="term" value="P:protein refolding"/>
    <property type="evidence" value="ECO:0007669"/>
    <property type="project" value="TreeGrafter"/>
</dbReference>
<evidence type="ECO:0000259" key="3">
    <source>
        <dbReference type="PROSITE" id="PS50076"/>
    </source>
</evidence>
<dbReference type="InterPro" id="IPR036869">
    <property type="entry name" value="J_dom_sf"/>
</dbReference>